<dbReference type="PANTHER" id="PTHR37422:SF13">
    <property type="entry name" value="LIPOPOLYSACCHARIDE BIOSYNTHESIS PROTEIN PA4999-RELATED"/>
    <property type="match status" value="1"/>
</dbReference>
<dbReference type="Proteomes" id="UP001529085">
    <property type="component" value="Unassembled WGS sequence"/>
</dbReference>
<feature type="domain" description="O-antigen ligase-related" evidence="6">
    <location>
        <begin position="193"/>
        <end position="338"/>
    </location>
</feature>
<organism evidence="7 8">
    <name type="scientific">Winogradskyella marincola</name>
    <dbReference type="NCBI Taxonomy" id="3037795"/>
    <lineage>
        <taxon>Bacteria</taxon>
        <taxon>Pseudomonadati</taxon>
        <taxon>Bacteroidota</taxon>
        <taxon>Flavobacteriia</taxon>
        <taxon>Flavobacteriales</taxon>
        <taxon>Flavobacteriaceae</taxon>
        <taxon>Winogradskyella</taxon>
    </lineage>
</organism>
<evidence type="ECO:0000259" key="6">
    <source>
        <dbReference type="Pfam" id="PF04932"/>
    </source>
</evidence>
<protein>
    <submittedName>
        <fullName evidence="7">O-antigen ligase family protein</fullName>
    </submittedName>
</protein>
<feature type="transmembrane region" description="Helical" evidence="5">
    <location>
        <begin position="118"/>
        <end position="137"/>
    </location>
</feature>
<feature type="transmembrane region" description="Helical" evidence="5">
    <location>
        <begin position="329"/>
        <end position="347"/>
    </location>
</feature>
<keyword evidence="7" id="KW-0436">Ligase</keyword>
<dbReference type="GO" id="GO:0016874">
    <property type="term" value="F:ligase activity"/>
    <property type="evidence" value="ECO:0007669"/>
    <property type="project" value="UniProtKB-KW"/>
</dbReference>
<evidence type="ECO:0000256" key="5">
    <source>
        <dbReference type="SAM" id="Phobius"/>
    </source>
</evidence>
<dbReference type="RefSeq" id="WP_278003795.1">
    <property type="nucleotide sequence ID" value="NZ_JARSBN010000001.1"/>
</dbReference>
<dbReference type="EMBL" id="JARSBN010000001">
    <property type="protein sequence ID" value="MDG4714303.1"/>
    <property type="molecule type" value="Genomic_DNA"/>
</dbReference>
<feature type="transmembrane region" description="Helical" evidence="5">
    <location>
        <begin position="184"/>
        <end position="202"/>
    </location>
</feature>
<evidence type="ECO:0000256" key="2">
    <source>
        <dbReference type="ARBA" id="ARBA00022692"/>
    </source>
</evidence>
<dbReference type="InterPro" id="IPR051533">
    <property type="entry name" value="WaaL-like"/>
</dbReference>
<dbReference type="InterPro" id="IPR007016">
    <property type="entry name" value="O-antigen_ligase-rel_domated"/>
</dbReference>
<evidence type="ECO:0000256" key="3">
    <source>
        <dbReference type="ARBA" id="ARBA00022989"/>
    </source>
</evidence>
<feature type="transmembrane region" description="Helical" evidence="5">
    <location>
        <begin position="238"/>
        <end position="262"/>
    </location>
</feature>
<feature type="transmembrane region" description="Helical" evidence="5">
    <location>
        <begin position="88"/>
        <end position="106"/>
    </location>
</feature>
<feature type="transmembrane region" description="Helical" evidence="5">
    <location>
        <begin position="354"/>
        <end position="369"/>
    </location>
</feature>
<dbReference type="Pfam" id="PF04932">
    <property type="entry name" value="Wzy_C"/>
    <property type="match status" value="1"/>
</dbReference>
<accession>A0ABT6FWZ4</accession>
<evidence type="ECO:0000256" key="4">
    <source>
        <dbReference type="ARBA" id="ARBA00023136"/>
    </source>
</evidence>
<evidence type="ECO:0000313" key="7">
    <source>
        <dbReference type="EMBL" id="MDG4714303.1"/>
    </source>
</evidence>
<keyword evidence="4 5" id="KW-0472">Membrane</keyword>
<keyword evidence="8" id="KW-1185">Reference proteome</keyword>
<reference evidence="7 8" key="1">
    <citation type="submission" date="2023-03" db="EMBL/GenBank/DDBJ databases">
        <title>Strain YYF002 represents a novel species in the genus Winogradskyella isolated from seawater.</title>
        <authorList>
            <person name="Fu Z.-Y."/>
        </authorList>
    </citation>
    <scope>NUCLEOTIDE SEQUENCE [LARGE SCALE GENOMIC DNA]</scope>
    <source>
        <strain evidence="7 8">YYF002</strain>
    </source>
</reference>
<sequence length="405" mass="45256">MPKSKKTTTVMMACAYFVGAEVLFRMTKGSIAYEASKYLVILFVLLGMFFRGVSNKGYPYFTYLILLVPSIIIASFDLKIDSNFRTNLAFVLSGPVCLGLSALFFLDKKVKHKDIINALASLSMPIVTTMVYLLVYSPSLKDSIKSTASNYTSSGGFGPNQVSTILGLGIFAFTVRLFIKSPSLFLKIFNTIFLSLIAYRAIITFSRGGVVAAAITILAFLAIFYFRSIPRIRSQVAVSVVVFVFAMCIAWVVSSIATVGMIDKRYTNRDSLGREKQDLTTGRADLILNELDGFLENPFLGIGASNTKYNREGRAIVTHNELTRLLSEHGILGIFILLILIFAPLTYRSSNRKNVFFYAFLAFWFATINHSAMRIAAPAFFYALALLDIQYEKRPLHRKRLISKR</sequence>
<feature type="transmembrane region" description="Helical" evidence="5">
    <location>
        <begin position="157"/>
        <end position="179"/>
    </location>
</feature>
<proteinExistence type="predicted"/>
<keyword evidence="3 5" id="KW-1133">Transmembrane helix</keyword>
<evidence type="ECO:0000256" key="1">
    <source>
        <dbReference type="ARBA" id="ARBA00004141"/>
    </source>
</evidence>
<gene>
    <name evidence="7" type="ORF">P7122_00335</name>
</gene>
<feature type="transmembrane region" description="Helical" evidence="5">
    <location>
        <begin position="208"/>
        <end position="226"/>
    </location>
</feature>
<dbReference type="PANTHER" id="PTHR37422">
    <property type="entry name" value="TEICHURONIC ACID BIOSYNTHESIS PROTEIN TUAE"/>
    <property type="match status" value="1"/>
</dbReference>
<feature type="transmembrane region" description="Helical" evidence="5">
    <location>
        <begin position="30"/>
        <end position="50"/>
    </location>
</feature>
<feature type="transmembrane region" description="Helical" evidence="5">
    <location>
        <begin position="57"/>
        <end position="76"/>
    </location>
</feature>
<name>A0ABT6FWZ4_9FLAO</name>
<comment type="subcellular location">
    <subcellularLocation>
        <location evidence="1">Membrane</location>
        <topology evidence="1">Multi-pass membrane protein</topology>
    </subcellularLocation>
</comment>
<evidence type="ECO:0000313" key="8">
    <source>
        <dbReference type="Proteomes" id="UP001529085"/>
    </source>
</evidence>
<comment type="caution">
    <text evidence="7">The sequence shown here is derived from an EMBL/GenBank/DDBJ whole genome shotgun (WGS) entry which is preliminary data.</text>
</comment>
<keyword evidence="2 5" id="KW-0812">Transmembrane</keyword>